<dbReference type="EC" id="3.1.1.-" evidence="2"/>
<proteinExistence type="predicted"/>
<evidence type="ECO:0000313" key="2">
    <source>
        <dbReference type="EMBL" id="NYD89139.1"/>
    </source>
</evidence>
<organism evidence="2 3">
    <name type="scientific">Sphingomonas melonis</name>
    <dbReference type="NCBI Taxonomy" id="152682"/>
    <lineage>
        <taxon>Bacteria</taxon>
        <taxon>Pseudomonadati</taxon>
        <taxon>Pseudomonadota</taxon>
        <taxon>Alphaproteobacteria</taxon>
        <taxon>Sphingomonadales</taxon>
        <taxon>Sphingomonadaceae</taxon>
        <taxon>Sphingomonas</taxon>
    </lineage>
</organism>
<name>A0A7Y9FKT8_9SPHN</name>
<evidence type="ECO:0000313" key="3">
    <source>
        <dbReference type="Proteomes" id="UP000517753"/>
    </source>
</evidence>
<sequence length="111" mass="11619">MHRTIIALCLVAAPAVVSAQAAPAAKAPAPAAATTAAVKHYTTEDTEIGTLLDDPAARVVLDKHIPGMTTNEQVDMGRAMTLKGIQQYSPDQITDKVLAAIDADFQKIPAK</sequence>
<dbReference type="EMBL" id="JACCBY010000001">
    <property type="protein sequence ID" value="NYD89139.1"/>
    <property type="molecule type" value="Genomic_DNA"/>
</dbReference>
<keyword evidence="1" id="KW-0732">Signal</keyword>
<gene>
    <name evidence="2" type="ORF">HD841_000908</name>
</gene>
<keyword evidence="3" id="KW-1185">Reference proteome</keyword>
<feature type="signal peptide" evidence="1">
    <location>
        <begin position="1"/>
        <end position="21"/>
    </location>
</feature>
<feature type="chain" id="PRO_5030530700" evidence="1">
    <location>
        <begin position="22"/>
        <end position="111"/>
    </location>
</feature>
<dbReference type="RefSeq" id="WP_218845359.1">
    <property type="nucleotide sequence ID" value="NZ_JACCBY010000001.1"/>
</dbReference>
<reference evidence="2 3" key="2">
    <citation type="submission" date="2020-08" db="EMBL/GenBank/DDBJ databases">
        <title>The Agave Microbiome: Exploring the role of microbial communities in plant adaptations to desert environments.</title>
        <authorList>
            <person name="Partida-Martinez L.P."/>
        </authorList>
    </citation>
    <scope>NUCLEOTIDE SEQUENCE [LARGE SCALE GENOMIC DNA]</scope>
    <source>
        <strain evidence="2 3">AS2.3</strain>
    </source>
</reference>
<comment type="caution">
    <text evidence="2">The sequence shown here is derived from an EMBL/GenBank/DDBJ whole genome shotgun (WGS) entry which is preliminary data.</text>
</comment>
<reference evidence="2 3" key="1">
    <citation type="submission" date="2020-07" db="EMBL/GenBank/DDBJ databases">
        <authorList>
            <person name="Partida-Martinez L."/>
            <person name="Huntemann M."/>
            <person name="Clum A."/>
            <person name="Wang J."/>
            <person name="Palaniappan K."/>
            <person name="Ritter S."/>
            <person name="Chen I.-M."/>
            <person name="Stamatis D."/>
            <person name="Reddy T."/>
            <person name="O'Malley R."/>
            <person name="Daum C."/>
            <person name="Shapiro N."/>
            <person name="Ivanova N."/>
            <person name="Kyrpides N."/>
            <person name="Woyke T."/>
        </authorList>
    </citation>
    <scope>NUCLEOTIDE SEQUENCE [LARGE SCALE GENOMIC DNA]</scope>
    <source>
        <strain evidence="2 3">AS2.3</strain>
    </source>
</reference>
<dbReference type="Proteomes" id="UP000517753">
    <property type="component" value="Unassembled WGS sequence"/>
</dbReference>
<keyword evidence="2" id="KW-0378">Hydrolase</keyword>
<evidence type="ECO:0000256" key="1">
    <source>
        <dbReference type="SAM" id="SignalP"/>
    </source>
</evidence>
<protein>
    <submittedName>
        <fullName evidence="2">Para-nitrobenzyl esterase</fullName>
        <ecNumber evidence="2">3.1.1.-</ecNumber>
    </submittedName>
</protein>
<accession>A0A7Y9FKT8</accession>
<dbReference type="AlphaFoldDB" id="A0A7Y9FKT8"/>
<dbReference type="GO" id="GO:0016787">
    <property type="term" value="F:hydrolase activity"/>
    <property type="evidence" value="ECO:0007669"/>
    <property type="project" value="UniProtKB-KW"/>
</dbReference>